<dbReference type="EMBL" id="MN740431">
    <property type="protein sequence ID" value="QHU06168.1"/>
    <property type="molecule type" value="Genomic_DNA"/>
</dbReference>
<proteinExistence type="predicted"/>
<organism evidence="1">
    <name type="scientific">viral metagenome</name>
    <dbReference type="NCBI Taxonomy" id="1070528"/>
    <lineage>
        <taxon>unclassified sequences</taxon>
        <taxon>metagenomes</taxon>
        <taxon>organismal metagenomes</taxon>
    </lineage>
</organism>
<dbReference type="AlphaFoldDB" id="A0A6C0JQM7"/>
<name>A0A6C0JQM7_9ZZZZ</name>
<reference evidence="1" key="1">
    <citation type="journal article" date="2020" name="Nature">
        <title>Giant virus diversity and host interactions through global metagenomics.</title>
        <authorList>
            <person name="Schulz F."/>
            <person name="Roux S."/>
            <person name="Paez-Espino D."/>
            <person name="Jungbluth S."/>
            <person name="Walsh D.A."/>
            <person name="Denef V.J."/>
            <person name="McMahon K.D."/>
            <person name="Konstantinidis K.T."/>
            <person name="Eloe-Fadrosh E.A."/>
            <person name="Kyrpides N.C."/>
            <person name="Woyke T."/>
        </authorList>
    </citation>
    <scope>NUCLEOTIDE SEQUENCE</scope>
    <source>
        <strain evidence="1">GVMAG-M-3300027747-57</strain>
    </source>
</reference>
<sequence>MNTEHHREFLRLNPHYVVTHHIYLMRDLSGNNPENIPPLEDGEYVQFMLDVNMAVRTGPLIISIYSDASGNNIVLDTNGNPVNNRYLKTTSYSYPYIDFSGNYIDGILTCIFGDGSSFSNNDENNAAYWYSIQGISDPNNLQQYT</sequence>
<evidence type="ECO:0000313" key="1">
    <source>
        <dbReference type="EMBL" id="QHU06168.1"/>
    </source>
</evidence>
<protein>
    <submittedName>
        <fullName evidence="1">Uncharacterized protein</fullName>
    </submittedName>
</protein>
<accession>A0A6C0JQM7</accession>